<dbReference type="AlphaFoldDB" id="I1E092"/>
<dbReference type="Pfam" id="PF03632">
    <property type="entry name" value="Glyco_hydro_65m"/>
    <property type="match status" value="1"/>
</dbReference>
<dbReference type="InterPro" id="IPR005196">
    <property type="entry name" value="Glyco_hydro_65_N"/>
</dbReference>
<protein>
    <submittedName>
        <fullName evidence="9">Maltose phosphorylase</fullName>
        <ecNumber evidence="9">2.4.1.8</ecNumber>
    </submittedName>
</protein>
<sequence length="778" mass="86744">MSLQPHAAVRPLTTEPWTLTDSHYQPQHLLLQETLLSLGNGYIGSRGTLEEGAAEGTASCEGTYLNGVYSSEPIHYGESAYGFAKHNHKMLQVANGKQLKLSIDGEALHAKTAVKHTRQLDLQYGVLSRHTEWHSQSGKQLRLQSRRFVSQANPHLLAIELTLTAVNFSGEVVLQSDLDAAYPGFYKKDDPRVGEMSIADSLTLLRQQFSDDNSLMLHRARGAHFIVAAATSHLLPDSASLLAQDNTTANILSQQFALKLVQGEAQTLYKLVIYCHSTDIEAGDTLSQQALSLLSSARQQGFNQLLSEHQLWWQQYWQQADVGIEGDVALQQAMRFNLFSLAQSAGRNGQSNIGAKGLTGPGYDGHYFWDTEIYVVPVLSLIQPQIARALLSQRYSQLDAARQRARQMSHSQGALYPWRTIGGEECSAYFPAGTAQYHINAAIAYAIRSYYLASDDWSFMQQMGAEMLVETARLWLQLGFFSARSGKFEIHMVTGPDEYSALVNNNFYTNAMVQLQLRFTLQIVAKLQAEQHPLLLQLGVTDAELRQWQQAADSMYLPFDDKLQIHAQDDNFLSRKPWDFANTPTDKYPLLLHYHPLVIYRHQVLKQADVVLALLLLDDAIPQAQKQRDLAYYEPLTTHDSSLSSCIHSIVFAETGDTARAHEFFGDSARMDLDNHHGNTEVGVHIACMAGSWLSLVMGFAGVRSRADGLHFNPQLPAQLPGLCFRLNYRGRLLQFSADQQQASYTLVSGEPLTLFHCAQALTLNEGETLSRVIGECL</sequence>
<dbReference type="Gene3D" id="1.50.10.10">
    <property type="match status" value="1"/>
</dbReference>
<dbReference type="EC" id="2.4.1.8" evidence="9"/>
<evidence type="ECO:0000256" key="4">
    <source>
        <dbReference type="PIRSR" id="PIRSR036289-50"/>
    </source>
</evidence>
<evidence type="ECO:0000256" key="3">
    <source>
        <dbReference type="ARBA" id="ARBA00022679"/>
    </source>
</evidence>
<proteinExistence type="inferred from homology"/>
<evidence type="ECO:0000259" key="6">
    <source>
        <dbReference type="Pfam" id="PF03632"/>
    </source>
</evidence>
<feature type="domain" description="Glycoside hydrolase family 65 central catalytic" evidence="6">
    <location>
        <begin position="335"/>
        <end position="693"/>
    </location>
</feature>
<evidence type="ECO:0000256" key="2">
    <source>
        <dbReference type="ARBA" id="ARBA00022676"/>
    </source>
</evidence>
<dbReference type="InterPro" id="IPR017045">
    <property type="entry name" value="Malt_Pase/Glycosyl_Hdrlase"/>
</dbReference>
<dbReference type="Pfam" id="PF03636">
    <property type="entry name" value="Glyco_hydro_65N"/>
    <property type="match status" value="1"/>
</dbReference>
<comment type="caution">
    <text evidence="9">The sequence shown here is derived from an EMBL/GenBank/DDBJ whole genome shotgun (WGS) entry which is preliminary data.</text>
</comment>
<dbReference type="InterPro" id="IPR005195">
    <property type="entry name" value="Glyco_hydro_65_M"/>
</dbReference>
<gene>
    <name evidence="9" type="primary">mapA</name>
    <name evidence="9" type="ORF">RNAN_2726</name>
</gene>
<dbReference type="GO" id="GO:0005975">
    <property type="term" value="P:carbohydrate metabolic process"/>
    <property type="evidence" value="ECO:0007669"/>
    <property type="project" value="InterPro"/>
</dbReference>
<dbReference type="PANTHER" id="PTHR11051:SF8">
    <property type="entry name" value="PROTEIN-GLUCOSYLGALACTOSYLHYDROXYLYSINE GLUCOSIDASE"/>
    <property type="match status" value="1"/>
</dbReference>
<feature type="active site" description="Proton donor" evidence="4">
    <location>
        <position position="498"/>
    </location>
</feature>
<dbReference type="RefSeq" id="WP_008222570.1">
    <property type="nucleotide sequence ID" value="NZ_BAFK01000016.1"/>
</dbReference>
<reference evidence="9 10" key="1">
    <citation type="journal article" date="2012" name="J. Bacteriol.">
        <title>Genome Sequence of the Protease-Producing Bacterium Rheinheimera nanhaiensis E407-8T, Isolated from Deep-Sea Sediment of the South China Sea.</title>
        <authorList>
            <person name="Zhang X.-Y."/>
            <person name="Zhang Y.-J."/>
            <person name="Qin Q.-L."/>
            <person name="Xie B.-B."/>
            <person name="Chen X.-L."/>
            <person name="Zhou B.-C."/>
            <person name="Zhang Y.-Z."/>
        </authorList>
    </citation>
    <scope>NUCLEOTIDE SEQUENCE [LARGE SCALE GENOMIC DNA]</scope>
    <source>
        <strain evidence="9 10">E407-8</strain>
    </source>
</reference>
<dbReference type="SUPFAM" id="SSF48208">
    <property type="entry name" value="Six-hairpin glycosidases"/>
    <property type="match status" value="1"/>
</dbReference>
<dbReference type="InterPro" id="IPR037018">
    <property type="entry name" value="GH65_N"/>
</dbReference>
<dbReference type="InterPro" id="IPR008928">
    <property type="entry name" value="6-hairpin_glycosidase_sf"/>
</dbReference>
<name>I1E092_9GAMM</name>
<comment type="similarity">
    <text evidence="1">Belongs to the glycosyl hydrolase 65 family.</text>
</comment>
<evidence type="ECO:0000313" key="9">
    <source>
        <dbReference type="EMBL" id="GAB59720.1"/>
    </source>
</evidence>
<evidence type="ECO:0000256" key="1">
    <source>
        <dbReference type="ARBA" id="ARBA00006768"/>
    </source>
</evidence>
<dbReference type="PIRSF" id="PIRSF036289">
    <property type="entry name" value="Glycosyl_hydrolase_malt_phosph"/>
    <property type="match status" value="1"/>
</dbReference>
<keyword evidence="10" id="KW-1185">Reference proteome</keyword>
<feature type="binding site" evidence="5">
    <location>
        <begin position="606"/>
        <end position="607"/>
    </location>
    <ligand>
        <name>substrate</name>
    </ligand>
</feature>
<feature type="domain" description="Glycoside hydrolase family 65 C-terminal" evidence="7">
    <location>
        <begin position="704"/>
        <end position="764"/>
    </location>
</feature>
<dbReference type="Pfam" id="PF03633">
    <property type="entry name" value="Glyco_hydro_65C"/>
    <property type="match status" value="1"/>
</dbReference>
<keyword evidence="3 9" id="KW-0808">Transferase</keyword>
<evidence type="ECO:0000256" key="5">
    <source>
        <dbReference type="PIRSR" id="PIRSR036289-51"/>
    </source>
</evidence>
<dbReference type="InterPro" id="IPR011013">
    <property type="entry name" value="Gal_mutarotase_sf_dom"/>
</dbReference>
<dbReference type="EMBL" id="BAFK01000016">
    <property type="protein sequence ID" value="GAB59720.1"/>
    <property type="molecule type" value="Genomic_DNA"/>
</dbReference>
<dbReference type="GO" id="GO:0050082">
    <property type="term" value="F:maltose phosphorylase activity"/>
    <property type="evidence" value="ECO:0007669"/>
    <property type="project" value="UniProtKB-EC"/>
</dbReference>
<accession>I1E092</accession>
<dbReference type="Proteomes" id="UP000004374">
    <property type="component" value="Unassembled WGS sequence"/>
</dbReference>
<dbReference type="OrthoDB" id="9816160at2"/>
<organism evidence="9 10">
    <name type="scientific">Rheinheimera nanhaiensis E407-8</name>
    <dbReference type="NCBI Taxonomy" id="562729"/>
    <lineage>
        <taxon>Bacteria</taxon>
        <taxon>Pseudomonadati</taxon>
        <taxon>Pseudomonadota</taxon>
        <taxon>Gammaproteobacteria</taxon>
        <taxon>Chromatiales</taxon>
        <taxon>Chromatiaceae</taxon>
        <taxon>Rheinheimera</taxon>
    </lineage>
</organism>
<evidence type="ECO:0000313" key="10">
    <source>
        <dbReference type="Proteomes" id="UP000004374"/>
    </source>
</evidence>
<dbReference type="InterPro" id="IPR012341">
    <property type="entry name" value="6hp_glycosidase-like_sf"/>
</dbReference>
<dbReference type="STRING" id="562729.RNAN_2726"/>
<dbReference type="Gene3D" id="2.70.98.40">
    <property type="entry name" value="Glycoside hydrolase, family 65, N-terminal domain"/>
    <property type="match status" value="1"/>
</dbReference>
<evidence type="ECO:0000259" key="7">
    <source>
        <dbReference type="Pfam" id="PF03633"/>
    </source>
</evidence>
<dbReference type="PANTHER" id="PTHR11051">
    <property type="entry name" value="GLYCOSYL HYDROLASE-RELATED"/>
    <property type="match status" value="1"/>
</dbReference>
<dbReference type="InterPro" id="IPR005194">
    <property type="entry name" value="Glyco_hydro_65_C"/>
</dbReference>
<feature type="binding site" evidence="5">
    <location>
        <begin position="369"/>
        <end position="370"/>
    </location>
    <ligand>
        <name>substrate</name>
    </ligand>
</feature>
<feature type="domain" description="Glycoside hydrolase family 65 N-terminal" evidence="8">
    <location>
        <begin position="22"/>
        <end position="277"/>
    </location>
</feature>
<evidence type="ECO:0000259" key="8">
    <source>
        <dbReference type="Pfam" id="PF03636"/>
    </source>
</evidence>
<dbReference type="Gene3D" id="2.60.420.10">
    <property type="entry name" value="Maltose phosphorylase, domain 3"/>
    <property type="match status" value="1"/>
</dbReference>
<dbReference type="GO" id="GO:0004553">
    <property type="term" value="F:hydrolase activity, hydrolyzing O-glycosyl compounds"/>
    <property type="evidence" value="ECO:0007669"/>
    <property type="project" value="TreeGrafter"/>
</dbReference>
<dbReference type="SUPFAM" id="SSF74650">
    <property type="entry name" value="Galactose mutarotase-like"/>
    <property type="match status" value="1"/>
</dbReference>
<dbReference type="GO" id="GO:0030246">
    <property type="term" value="F:carbohydrate binding"/>
    <property type="evidence" value="ECO:0007669"/>
    <property type="project" value="InterPro"/>
</dbReference>
<keyword evidence="2 9" id="KW-0328">Glycosyltransferase</keyword>